<accession>A0A8K0G737</accession>
<comment type="caution">
    <text evidence="2">The sequence shown here is derived from an EMBL/GenBank/DDBJ whole genome shotgun (WGS) entry which is preliminary data.</text>
</comment>
<dbReference type="Proteomes" id="UP000801492">
    <property type="component" value="Unassembled WGS sequence"/>
</dbReference>
<organism evidence="2 3">
    <name type="scientific">Ignelater luminosus</name>
    <name type="common">Cucubano</name>
    <name type="synonym">Pyrophorus luminosus</name>
    <dbReference type="NCBI Taxonomy" id="2038154"/>
    <lineage>
        <taxon>Eukaryota</taxon>
        <taxon>Metazoa</taxon>
        <taxon>Ecdysozoa</taxon>
        <taxon>Arthropoda</taxon>
        <taxon>Hexapoda</taxon>
        <taxon>Insecta</taxon>
        <taxon>Pterygota</taxon>
        <taxon>Neoptera</taxon>
        <taxon>Endopterygota</taxon>
        <taxon>Coleoptera</taxon>
        <taxon>Polyphaga</taxon>
        <taxon>Elateriformia</taxon>
        <taxon>Elateroidea</taxon>
        <taxon>Elateridae</taxon>
        <taxon>Agrypninae</taxon>
        <taxon>Pyrophorini</taxon>
        <taxon>Ignelater</taxon>
    </lineage>
</organism>
<dbReference type="AlphaFoldDB" id="A0A8K0G737"/>
<evidence type="ECO:0000313" key="2">
    <source>
        <dbReference type="EMBL" id="KAF2887938.1"/>
    </source>
</evidence>
<reference evidence="2" key="1">
    <citation type="submission" date="2019-08" db="EMBL/GenBank/DDBJ databases">
        <title>The genome of the North American firefly Photinus pyralis.</title>
        <authorList>
            <consortium name="Photinus pyralis genome working group"/>
            <person name="Fallon T.R."/>
            <person name="Sander Lower S.E."/>
            <person name="Weng J.-K."/>
        </authorList>
    </citation>
    <scope>NUCLEOTIDE SEQUENCE</scope>
    <source>
        <strain evidence="2">TRF0915ILg1</strain>
        <tissue evidence="2">Whole body</tissue>
    </source>
</reference>
<feature type="region of interest" description="Disordered" evidence="1">
    <location>
        <begin position="1"/>
        <end position="27"/>
    </location>
</feature>
<name>A0A8K0G737_IGNLU</name>
<proteinExistence type="predicted"/>
<sequence>MESIQWEHNSRRQDQPSSRKLCESQLKKKDGKQLSNVLLLHDNALVHMSAKAQAAVYECSFLQFNHPPYMGFAVAGSPKLPYIHFIAQ</sequence>
<gene>
    <name evidence="2" type="ORF">ILUMI_18235</name>
</gene>
<dbReference type="EMBL" id="VTPC01080990">
    <property type="protein sequence ID" value="KAF2887938.1"/>
    <property type="molecule type" value="Genomic_DNA"/>
</dbReference>
<evidence type="ECO:0000313" key="3">
    <source>
        <dbReference type="Proteomes" id="UP000801492"/>
    </source>
</evidence>
<protein>
    <submittedName>
        <fullName evidence="2">Uncharacterized protein</fullName>
    </submittedName>
</protein>
<keyword evidence="3" id="KW-1185">Reference proteome</keyword>
<dbReference type="OrthoDB" id="10017160at2759"/>
<evidence type="ECO:0000256" key="1">
    <source>
        <dbReference type="SAM" id="MobiDB-lite"/>
    </source>
</evidence>